<reference evidence="3" key="1">
    <citation type="submission" date="2021-01" db="EMBL/GenBank/DDBJ databases">
        <title>KCTC 19127 draft genome.</title>
        <authorList>
            <person name="An D."/>
        </authorList>
    </citation>
    <scope>NUCLEOTIDE SEQUENCE</scope>
    <source>
        <strain evidence="3">KCTC 19127</strain>
    </source>
</reference>
<protein>
    <submittedName>
        <fullName evidence="3">Alpha/beta hydrolase</fullName>
    </submittedName>
</protein>
<dbReference type="GO" id="GO:0016787">
    <property type="term" value="F:hydrolase activity"/>
    <property type="evidence" value="ECO:0007669"/>
    <property type="project" value="UniProtKB-KW"/>
</dbReference>
<feature type="domain" description="Alpha/beta hydrolase fold-3" evidence="2">
    <location>
        <begin position="75"/>
        <end position="285"/>
    </location>
</feature>
<dbReference type="Gene3D" id="3.40.50.1820">
    <property type="entry name" value="alpha/beta hydrolase"/>
    <property type="match status" value="1"/>
</dbReference>
<sequence>MNAFHPDLRIARLLPPVSFGPAVVRLLRHLPERPAPDPGPDVRAREITVPGYDGGPEVSLRLLRPAAASGPVPLLLWIHGGGLIIGRPEQDERSSLGFVRELGIAVASVRYRLAPEHPAPAAVDDVFAGLRGLLDRADELGIEASRVAVGGASAGGGLAAALAHRMHDTRRDGEPAVAFQLLVYPMLDDRTVTRPGHRVPHVRAWTPRSNRFGWTSYLGREPGSPEVPTYSVPARREDLTGLPPAWIGVGSLDLFHDEDVAYARRLRDADVPCALDVVPGAFHGFDALLPRAAVSRTFWRSQADALRGALLP</sequence>
<organism evidence="3 4">
    <name type="scientific">Nakamurella flavida</name>
    <dbReference type="NCBI Taxonomy" id="363630"/>
    <lineage>
        <taxon>Bacteria</taxon>
        <taxon>Bacillati</taxon>
        <taxon>Actinomycetota</taxon>
        <taxon>Actinomycetes</taxon>
        <taxon>Nakamurellales</taxon>
        <taxon>Nakamurellaceae</taxon>
        <taxon>Nakamurella</taxon>
    </lineage>
</organism>
<accession>A0A938YLW3</accession>
<dbReference type="Proteomes" id="UP000663801">
    <property type="component" value="Unassembled WGS sequence"/>
</dbReference>
<keyword evidence="4" id="KW-1185">Reference proteome</keyword>
<evidence type="ECO:0000313" key="4">
    <source>
        <dbReference type="Proteomes" id="UP000663801"/>
    </source>
</evidence>
<gene>
    <name evidence="3" type="ORF">JL107_14100</name>
</gene>
<dbReference type="SUPFAM" id="SSF53474">
    <property type="entry name" value="alpha/beta-Hydrolases"/>
    <property type="match status" value="1"/>
</dbReference>
<dbReference type="EMBL" id="JAERWL010000011">
    <property type="protein sequence ID" value="MBM9477579.1"/>
    <property type="molecule type" value="Genomic_DNA"/>
</dbReference>
<evidence type="ECO:0000259" key="2">
    <source>
        <dbReference type="Pfam" id="PF07859"/>
    </source>
</evidence>
<dbReference type="PANTHER" id="PTHR48081:SF8">
    <property type="entry name" value="ALPHA_BETA HYDROLASE FOLD-3 DOMAIN-CONTAINING PROTEIN-RELATED"/>
    <property type="match status" value="1"/>
</dbReference>
<dbReference type="InterPro" id="IPR013094">
    <property type="entry name" value="AB_hydrolase_3"/>
</dbReference>
<proteinExistence type="predicted"/>
<dbReference type="InterPro" id="IPR029058">
    <property type="entry name" value="AB_hydrolase_fold"/>
</dbReference>
<dbReference type="PANTHER" id="PTHR48081">
    <property type="entry name" value="AB HYDROLASE SUPERFAMILY PROTEIN C4A8.06C"/>
    <property type="match status" value="1"/>
</dbReference>
<name>A0A938YLW3_9ACTN</name>
<evidence type="ECO:0000256" key="1">
    <source>
        <dbReference type="ARBA" id="ARBA00022801"/>
    </source>
</evidence>
<evidence type="ECO:0000313" key="3">
    <source>
        <dbReference type="EMBL" id="MBM9477579.1"/>
    </source>
</evidence>
<dbReference type="AlphaFoldDB" id="A0A938YLW3"/>
<comment type="caution">
    <text evidence="3">The sequence shown here is derived from an EMBL/GenBank/DDBJ whole genome shotgun (WGS) entry which is preliminary data.</text>
</comment>
<keyword evidence="1 3" id="KW-0378">Hydrolase</keyword>
<dbReference type="Pfam" id="PF07859">
    <property type="entry name" value="Abhydrolase_3"/>
    <property type="match status" value="1"/>
</dbReference>
<dbReference type="RefSeq" id="WP_205257702.1">
    <property type="nucleotide sequence ID" value="NZ_BAAAPV010000005.1"/>
</dbReference>
<dbReference type="InterPro" id="IPR050300">
    <property type="entry name" value="GDXG_lipolytic_enzyme"/>
</dbReference>